<dbReference type="GO" id="GO:0005829">
    <property type="term" value="C:cytosol"/>
    <property type="evidence" value="ECO:0007669"/>
    <property type="project" value="TreeGrafter"/>
</dbReference>
<dbReference type="GO" id="GO:0006152">
    <property type="term" value="P:purine nucleoside catabolic process"/>
    <property type="evidence" value="ECO:0007669"/>
    <property type="project" value="TreeGrafter"/>
</dbReference>
<evidence type="ECO:0000313" key="5">
    <source>
        <dbReference type="EMBL" id="CRL43571.1"/>
    </source>
</evidence>
<comment type="catalytic activity">
    <reaction evidence="3">
        <text>uridine + phosphate = alpha-D-ribose 1-phosphate + uracil</text>
        <dbReference type="Rhea" id="RHEA:24388"/>
        <dbReference type="ChEBI" id="CHEBI:16704"/>
        <dbReference type="ChEBI" id="CHEBI:17568"/>
        <dbReference type="ChEBI" id="CHEBI:43474"/>
        <dbReference type="ChEBI" id="CHEBI:57720"/>
        <dbReference type="EC" id="2.4.2.3"/>
    </reaction>
</comment>
<dbReference type="PANTHER" id="PTHR43691">
    <property type="entry name" value="URIDINE PHOSPHORYLASE"/>
    <property type="match status" value="1"/>
</dbReference>
<dbReference type="InterPro" id="IPR035994">
    <property type="entry name" value="Nucleoside_phosphorylase_sf"/>
</dbReference>
<dbReference type="EMBL" id="CVRS01000142">
    <property type="protein sequence ID" value="CRL43571.1"/>
    <property type="molecule type" value="Genomic_DNA"/>
</dbReference>
<evidence type="ECO:0000313" key="6">
    <source>
        <dbReference type="EMBL" id="RGR69330.1"/>
    </source>
</evidence>
<dbReference type="CDD" id="cd09007">
    <property type="entry name" value="NP-I_spr0068"/>
    <property type="match status" value="1"/>
</dbReference>
<dbReference type="InterPro" id="IPR000845">
    <property type="entry name" value="Nucleoside_phosphorylase_d"/>
</dbReference>
<dbReference type="RefSeq" id="WP_021923891.1">
    <property type="nucleotide sequence ID" value="NZ_CVRS01000142.1"/>
</dbReference>
<reference evidence="6 8" key="3">
    <citation type="submission" date="2018-08" db="EMBL/GenBank/DDBJ databases">
        <title>A genome reference for cultivated species of the human gut microbiota.</title>
        <authorList>
            <person name="Zou Y."/>
            <person name="Xue W."/>
            <person name="Luo G."/>
        </authorList>
    </citation>
    <scope>NUCLEOTIDE SEQUENCE [LARGE SCALE GENOMIC DNA]</scope>
    <source>
        <strain evidence="6 8">AF24-4</strain>
    </source>
</reference>
<dbReference type="Pfam" id="PF01048">
    <property type="entry name" value="PNP_UDP_1"/>
    <property type="match status" value="1"/>
</dbReference>
<evidence type="ECO:0000256" key="3">
    <source>
        <dbReference type="ARBA" id="ARBA00048447"/>
    </source>
</evidence>
<dbReference type="AlphaFoldDB" id="A0A0M6X0X5"/>
<accession>A0A0M6X0X5</accession>
<reference evidence="7" key="2">
    <citation type="submission" date="2015-05" db="EMBL/GenBank/DDBJ databases">
        <authorList>
            <consortium name="Pathogen Informatics"/>
        </authorList>
    </citation>
    <scope>NUCLEOTIDE SEQUENCE [LARGE SCALE GENOMIC DNA]</scope>
    <source>
        <strain evidence="7">L1-83</strain>
    </source>
</reference>
<dbReference type="EMBL" id="QRUN01000006">
    <property type="protein sequence ID" value="RGR69330.1"/>
    <property type="molecule type" value="Genomic_DNA"/>
</dbReference>
<dbReference type="SUPFAM" id="SSF53167">
    <property type="entry name" value="Purine and uridine phosphorylases"/>
    <property type="match status" value="1"/>
</dbReference>
<organism evidence="5 7">
    <name type="scientific">Roseburia inulinivorans</name>
    <dbReference type="NCBI Taxonomy" id="360807"/>
    <lineage>
        <taxon>Bacteria</taxon>
        <taxon>Bacillati</taxon>
        <taxon>Bacillota</taxon>
        <taxon>Clostridia</taxon>
        <taxon>Lachnospirales</taxon>
        <taxon>Lachnospiraceae</taxon>
        <taxon>Roseburia</taxon>
    </lineage>
</organism>
<dbReference type="GO" id="GO:0004731">
    <property type="term" value="F:purine-nucleoside phosphorylase activity"/>
    <property type="evidence" value="ECO:0007669"/>
    <property type="project" value="TreeGrafter"/>
</dbReference>
<dbReference type="PANTHER" id="PTHR43691:SF11">
    <property type="entry name" value="FI09636P-RELATED"/>
    <property type="match status" value="1"/>
</dbReference>
<proteinExistence type="predicted"/>
<sequence length="248" mass="27618">MITDAFDNSEVLFGTKDFYGEQKHLCDNCMIIFSEQIFEYMLDTYEHQEVGAIRCCNGITPVYVFDIEGMKIAGYLSHIGSALAGGDVIDVNWLTGAVKFIMFGSAGSLDSGLTTGKFVIPTHSYREEGLSYHYAPPADYIEVKNAKTVKAIFDELKLPNVLGKVWTTDAIYRETKAKFDARKKEGCIAVEMELAGVQAVCDFYGWELYNFLVTGDVLDQAVYDVSGLADANHNMDKLYVAIEIAKRI</sequence>
<evidence type="ECO:0000256" key="2">
    <source>
        <dbReference type="ARBA" id="ARBA00021980"/>
    </source>
</evidence>
<name>A0A0M6X0X5_9FIRM</name>
<dbReference type="Gene3D" id="3.40.50.1580">
    <property type="entry name" value="Nucleoside phosphorylase domain"/>
    <property type="match status" value="1"/>
</dbReference>
<evidence type="ECO:0000313" key="7">
    <source>
        <dbReference type="Proteomes" id="UP000049828"/>
    </source>
</evidence>
<evidence type="ECO:0000313" key="8">
    <source>
        <dbReference type="Proteomes" id="UP000285820"/>
    </source>
</evidence>
<dbReference type="GO" id="GO:0004850">
    <property type="term" value="F:uridine phosphorylase activity"/>
    <property type="evidence" value="ECO:0007669"/>
    <property type="project" value="UniProtKB-EC"/>
</dbReference>
<dbReference type="EC" id="2.4.2.3" evidence="1"/>
<evidence type="ECO:0000256" key="1">
    <source>
        <dbReference type="ARBA" id="ARBA00011888"/>
    </source>
</evidence>
<reference evidence="5" key="1">
    <citation type="submission" date="2015-05" db="EMBL/GenBank/DDBJ databases">
        <authorList>
            <person name="Wang D.B."/>
            <person name="Wang M."/>
        </authorList>
    </citation>
    <scope>NUCLEOTIDE SEQUENCE [LARGE SCALE GENOMIC DNA]</scope>
    <source>
        <strain evidence="5">L1-83</strain>
    </source>
</reference>
<dbReference type="Proteomes" id="UP000285820">
    <property type="component" value="Unassembled WGS sequence"/>
</dbReference>
<feature type="domain" description="Nucleoside phosphorylase" evidence="4">
    <location>
        <begin position="65"/>
        <end position="222"/>
    </location>
</feature>
<protein>
    <recommendedName>
        <fullName evidence="2">Uridine phosphorylase</fullName>
        <ecNumber evidence="1">2.4.2.3</ecNumber>
    </recommendedName>
</protein>
<keyword evidence="7" id="KW-1185">Reference proteome</keyword>
<dbReference type="Proteomes" id="UP000049828">
    <property type="component" value="Unassembled WGS sequence"/>
</dbReference>
<evidence type="ECO:0000259" key="4">
    <source>
        <dbReference type="Pfam" id="PF01048"/>
    </source>
</evidence>
<gene>
    <name evidence="6" type="ORF">DWY29_06710</name>
    <name evidence="5" type="ORF">RIL183_11711</name>
</gene>
<dbReference type="STRING" id="360807.ERS852392_02370"/>
<dbReference type="OrthoDB" id="7945729at2"/>